<dbReference type="Pfam" id="PF01656">
    <property type="entry name" value="CbiA"/>
    <property type="match status" value="1"/>
</dbReference>
<evidence type="ECO:0000313" key="2">
    <source>
        <dbReference type="EMBL" id="WNL16275.1"/>
    </source>
</evidence>
<evidence type="ECO:0000259" key="1">
    <source>
        <dbReference type="Pfam" id="PF01656"/>
    </source>
</evidence>
<dbReference type="PANTHER" id="PTHR13696:SF99">
    <property type="entry name" value="COBYRINIC ACID AC-DIAMIDE SYNTHASE"/>
    <property type="match status" value="1"/>
</dbReference>
<dbReference type="InterPro" id="IPR050678">
    <property type="entry name" value="DNA_Partitioning_ATPase"/>
</dbReference>
<dbReference type="EMBL" id="CP134846">
    <property type="protein sequence ID" value="WNL16275.1"/>
    <property type="molecule type" value="Genomic_DNA"/>
</dbReference>
<organism evidence="2">
    <name type="scientific">Arcobacter sp. AZ-2023</name>
    <dbReference type="NCBI Taxonomy" id="3074453"/>
    <lineage>
        <taxon>Bacteria</taxon>
        <taxon>Pseudomonadati</taxon>
        <taxon>Campylobacterota</taxon>
        <taxon>Epsilonproteobacteria</taxon>
        <taxon>Campylobacterales</taxon>
        <taxon>Arcobacteraceae</taxon>
        <taxon>Arcobacter</taxon>
    </lineage>
</organism>
<sequence length="212" mass="23594">MKTITICHTKGGVGKTTILINLAIFFANRGLSVRVADCDPNKVATFISKVRSKNKELKNFEVKSINTVQELENYCNAPFDGITLIDTAGVDNALTREGIKLGELCIVPVAASITEVIGLKTFEAIVSSINIPKSKIKILLNQVHIKAEKFSSFEEQLKTEFEFLKSTLPQLNDFKKSLSSGRSVIEQYKKDELCSAGKRFEIFAKEIEEMIK</sequence>
<gene>
    <name evidence="2" type="ORF">RJG54_08630</name>
</gene>
<dbReference type="InterPro" id="IPR027417">
    <property type="entry name" value="P-loop_NTPase"/>
</dbReference>
<reference evidence="2" key="1">
    <citation type="submission" date="2023-09" db="EMBL/GenBank/DDBJ databases">
        <title>Arcobacter tbilisiensis sp. nov. isolated from chicken meat in Tbilisi, Georgia.</title>
        <authorList>
            <person name="Matthias R."/>
            <person name="Zautner A.E."/>
        </authorList>
    </citation>
    <scope>NUCLEOTIDE SEQUENCE</scope>
    <source>
        <strain evidence="2">LEO 107</strain>
    </source>
</reference>
<dbReference type="InterPro" id="IPR002586">
    <property type="entry name" value="CobQ/CobB/MinD/ParA_Nub-bd_dom"/>
</dbReference>
<proteinExistence type="predicted"/>
<dbReference type="PANTHER" id="PTHR13696">
    <property type="entry name" value="P-LOOP CONTAINING NUCLEOSIDE TRIPHOSPHATE HYDROLASE"/>
    <property type="match status" value="1"/>
</dbReference>
<dbReference type="Gene3D" id="3.40.50.300">
    <property type="entry name" value="P-loop containing nucleotide triphosphate hydrolases"/>
    <property type="match status" value="1"/>
</dbReference>
<protein>
    <submittedName>
        <fullName evidence="2">ParA family protein</fullName>
    </submittedName>
</protein>
<name>A0AA96I2G7_9BACT</name>
<feature type="domain" description="CobQ/CobB/MinD/ParA nucleotide binding" evidence="1">
    <location>
        <begin position="4"/>
        <end position="183"/>
    </location>
</feature>
<dbReference type="SUPFAM" id="SSF52540">
    <property type="entry name" value="P-loop containing nucleoside triphosphate hydrolases"/>
    <property type="match status" value="1"/>
</dbReference>
<dbReference type="PIRSF" id="PIRSF009320">
    <property type="entry name" value="Nuc_binding_HP_1000"/>
    <property type="match status" value="1"/>
</dbReference>
<dbReference type="CDD" id="cd02042">
    <property type="entry name" value="ParAB_family"/>
    <property type="match status" value="1"/>
</dbReference>
<dbReference type="AlphaFoldDB" id="A0AA96I2G7"/>
<accession>A0AA96I2G7</accession>